<dbReference type="SUPFAM" id="SSF55347">
    <property type="entry name" value="Glyceraldehyde-3-phosphate dehydrogenase-like, C-terminal domain"/>
    <property type="match status" value="1"/>
</dbReference>
<dbReference type="RefSeq" id="WP_203656709.1">
    <property type="nucleotide sequence ID" value="NZ_BAAAZM010000004.1"/>
</dbReference>
<evidence type="ECO:0000259" key="2">
    <source>
        <dbReference type="Pfam" id="PF22725"/>
    </source>
</evidence>
<gene>
    <name evidence="3" type="ORF">Aru02nite_19010</name>
</gene>
<proteinExistence type="predicted"/>
<accession>A0A8J3J2Y3</accession>
<evidence type="ECO:0000313" key="4">
    <source>
        <dbReference type="Proteomes" id="UP000612808"/>
    </source>
</evidence>
<name>A0A8J3J2Y3_9ACTN</name>
<dbReference type="PANTHER" id="PTHR43708">
    <property type="entry name" value="CONSERVED EXPRESSED OXIDOREDUCTASE (EUROFUNG)"/>
    <property type="match status" value="1"/>
</dbReference>
<dbReference type="Proteomes" id="UP000612808">
    <property type="component" value="Unassembled WGS sequence"/>
</dbReference>
<sequence>MSLRIGIVGLGVISRYYLAALDAVPDVRLGAVCDTDPDRLAAHPGVPAYRDHRALLAAGDVDAVVVTVPNDLHAPICRDVLTAGMPVCVEKPLATTLDEGLAVDRLAADRGVPLFTAFHRRYNTSVRELVRAAPDPVAVTVRYHERIEEHVGADRWYLDPARTGGGCVADNGPNAYDLARLLLGELTVTGARIGVDAAGVDRTALVDLRADSGATCRVDLDWSYPHGERKDIEVRLADGTVRRADMLAGHDGFKASLWHEYRAIVRGFAAVATGRVDHRTDGGLAALSLVTDTYRLGLPTATPVRVGAERPGRVAR</sequence>
<dbReference type="EMBL" id="BOMB01000010">
    <property type="protein sequence ID" value="GID11012.1"/>
    <property type="molecule type" value="Genomic_DNA"/>
</dbReference>
<evidence type="ECO:0000313" key="3">
    <source>
        <dbReference type="EMBL" id="GID11012.1"/>
    </source>
</evidence>
<protein>
    <recommendedName>
        <fullName evidence="5">Oxidoreductase family, NAD-binding Rossmann fold</fullName>
    </recommendedName>
</protein>
<evidence type="ECO:0008006" key="5">
    <source>
        <dbReference type="Google" id="ProtNLM"/>
    </source>
</evidence>
<comment type="caution">
    <text evidence="3">The sequence shown here is derived from an EMBL/GenBank/DDBJ whole genome shotgun (WGS) entry which is preliminary data.</text>
</comment>
<dbReference type="InterPro" id="IPR055170">
    <property type="entry name" value="GFO_IDH_MocA-like_dom"/>
</dbReference>
<dbReference type="SUPFAM" id="SSF51735">
    <property type="entry name" value="NAD(P)-binding Rossmann-fold domains"/>
    <property type="match status" value="1"/>
</dbReference>
<dbReference type="InterPro" id="IPR036291">
    <property type="entry name" value="NAD(P)-bd_dom_sf"/>
</dbReference>
<dbReference type="AlphaFoldDB" id="A0A8J3J2Y3"/>
<keyword evidence="4" id="KW-1185">Reference proteome</keyword>
<feature type="domain" description="Gfo/Idh/MocA-like oxidoreductase N-terminal" evidence="1">
    <location>
        <begin position="3"/>
        <end position="117"/>
    </location>
</feature>
<organism evidence="3 4">
    <name type="scientific">Actinocatenispora rupis</name>
    <dbReference type="NCBI Taxonomy" id="519421"/>
    <lineage>
        <taxon>Bacteria</taxon>
        <taxon>Bacillati</taxon>
        <taxon>Actinomycetota</taxon>
        <taxon>Actinomycetes</taxon>
        <taxon>Micromonosporales</taxon>
        <taxon>Micromonosporaceae</taxon>
        <taxon>Actinocatenispora</taxon>
    </lineage>
</organism>
<dbReference type="Gene3D" id="3.40.50.720">
    <property type="entry name" value="NAD(P)-binding Rossmann-like Domain"/>
    <property type="match status" value="1"/>
</dbReference>
<dbReference type="GO" id="GO:0000166">
    <property type="term" value="F:nucleotide binding"/>
    <property type="evidence" value="ECO:0007669"/>
    <property type="project" value="InterPro"/>
</dbReference>
<dbReference type="Pfam" id="PF22725">
    <property type="entry name" value="GFO_IDH_MocA_C3"/>
    <property type="match status" value="1"/>
</dbReference>
<feature type="domain" description="GFO/IDH/MocA-like oxidoreductase" evidence="2">
    <location>
        <begin position="135"/>
        <end position="241"/>
    </location>
</feature>
<dbReference type="InterPro" id="IPR000683">
    <property type="entry name" value="Gfo/Idh/MocA-like_OxRdtase_N"/>
</dbReference>
<dbReference type="Pfam" id="PF01408">
    <property type="entry name" value="GFO_IDH_MocA"/>
    <property type="match status" value="1"/>
</dbReference>
<dbReference type="Gene3D" id="3.30.360.10">
    <property type="entry name" value="Dihydrodipicolinate Reductase, domain 2"/>
    <property type="match status" value="1"/>
</dbReference>
<reference evidence="3" key="1">
    <citation type="submission" date="2021-01" db="EMBL/GenBank/DDBJ databases">
        <title>Whole genome shotgun sequence of Actinocatenispora rupis NBRC 107355.</title>
        <authorList>
            <person name="Komaki H."/>
            <person name="Tamura T."/>
        </authorList>
    </citation>
    <scope>NUCLEOTIDE SEQUENCE</scope>
    <source>
        <strain evidence="3">NBRC 107355</strain>
    </source>
</reference>
<dbReference type="PANTHER" id="PTHR43708:SF8">
    <property type="entry name" value="OXIDOREDUCTASE"/>
    <property type="match status" value="1"/>
</dbReference>
<evidence type="ECO:0000259" key="1">
    <source>
        <dbReference type="Pfam" id="PF01408"/>
    </source>
</evidence>
<dbReference type="InterPro" id="IPR051317">
    <property type="entry name" value="Gfo/Idh/MocA_oxidoreduct"/>
</dbReference>